<keyword evidence="4" id="KW-1185">Reference proteome</keyword>
<keyword evidence="2" id="KW-0472">Membrane</keyword>
<feature type="transmembrane region" description="Helical" evidence="2">
    <location>
        <begin position="42"/>
        <end position="60"/>
    </location>
</feature>
<keyword evidence="2" id="KW-0812">Transmembrane</keyword>
<dbReference type="Proteomes" id="UP000234474">
    <property type="component" value="Unassembled WGS sequence"/>
</dbReference>
<accession>A0A2I1CNS5</accession>
<dbReference type="AlphaFoldDB" id="A0A2I1CNS5"/>
<evidence type="ECO:0000256" key="2">
    <source>
        <dbReference type="SAM" id="Phobius"/>
    </source>
</evidence>
<evidence type="ECO:0000256" key="1">
    <source>
        <dbReference type="SAM" id="MobiDB-lite"/>
    </source>
</evidence>
<keyword evidence="2" id="KW-1133">Transmembrane helix</keyword>
<dbReference type="RefSeq" id="XP_024687892.1">
    <property type="nucleotide sequence ID" value="XM_024828631.1"/>
</dbReference>
<organism evidence="3 4">
    <name type="scientific">Aspergillus novofumigatus (strain IBT 16806)</name>
    <dbReference type="NCBI Taxonomy" id="1392255"/>
    <lineage>
        <taxon>Eukaryota</taxon>
        <taxon>Fungi</taxon>
        <taxon>Dikarya</taxon>
        <taxon>Ascomycota</taxon>
        <taxon>Pezizomycotina</taxon>
        <taxon>Eurotiomycetes</taxon>
        <taxon>Eurotiomycetidae</taxon>
        <taxon>Eurotiales</taxon>
        <taxon>Aspergillaceae</taxon>
        <taxon>Aspergillus</taxon>
        <taxon>Aspergillus subgen. Fumigati</taxon>
    </lineage>
</organism>
<evidence type="ECO:0000313" key="3">
    <source>
        <dbReference type="EMBL" id="PKX99297.1"/>
    </source>
</evidence>
<name>A0A2I1CNS5_ASPN1</name>
<comment type="caution">
    <text evidence="3">The sequence shown here is derived from an EMBL/GenBank/DDBJ whole genome shotgun (WGS) entry which is preliminary data.</text>
</comment>
<evidence type="ECO:0000313" key="4">
    <source>
        <dbReference type="Proteomes" id="UP000234474"/>
    </source>
</evidence>
<protein>
    <submittedName>
        <fullName evidence="3">Uncharacterized protein</fullName>
    </submittedName>
</protein>
<dbReference type="VEuPathDB" id="FungiDB:P174DRAFT_44691"/>
<feature type="compositionally biased region" description="Low complexity" evidence="1">
    <location>
        <begin position="146"/>
        <end position="161"/>
    </location>
</feature>
<feature type="region of interest" description="Disordered" evidence="1">
    <location>
        <begin position="146"/>
        <end position="175"/>
    </location>
</feature>
<reference evidence="4" key="1">
    <citation type="journal article" date="2018" name="Proc. Natl. Acad. Sci. U.S.A.">
        <title>Linking secondary metabolites to gene clusters through genome sequencing of six diverse Aspergillus species.</title>
        <authorList>
            <person name="Kaerboelling I."/>
            <person name="Vesth T.C."/>
            <person name="Frisvad J.C."/>
            <person name="Nybo J.L."/>
            <person name="Theobald S."/>
            <person name="Kuo A."/>
            <person name="Bowyer P."/>
            <person name="Matsuda Y."/>
            <person name="Mondo S."/>
            <person name="Lyhne E.K."/>
            <person name="Kogle M.E."/>
            <person name="Clum A."/>
            <person name="Lipzen A."/>
            <person name="Salamov A."/>
            <person name="Ngan C.Y."/>
            <person name="Daum C."/>
            <person name="Chiniquy J."/>
            <person name="Barry K."/>
            <person name="LaButti K."/>
            <person name="Haridas S."/>
            <person name="Simmons B.A."/>
            <person name="Magnuson J.K."/>
            <person name="Mortensen U.H."/>
            <person name="Larsen T.O."/>
            <person name="Grigoriev I.V."/>
            <person name="Baker S.E."/>
            <person name="Andersen M.R."/>
        </authorList>
    </citation>
    <scope>NUCLEOTIDE SEQUENCE [LARGE SCALE GENOMIC DNA]</scope>
    <source>
        <strain evidence="4">IBT 16806</strain>
    </source>
</reference>
<dbReference type="GeneID" id="36535957"/>
<proteinExistence type="predicted"/>
<gene>
    <name evidence="3" type="ORF">P174DRAFT_44691</name>
</gene>
<sequence length="187" mass="21013">MIGLPLAQPFPSVSFIIEHFILAHIQSRYTGALYDSKLTNHFALVLVFFFFLSFSFFPLAPNKSLVYPYQPAILRRILVSSELYSLANLYSYYYSSFVVCHSGHYHGAQRQNPPAVACPRLRINPGRTDISGSLEVVLGPPLCCSSSRWQSSRSPSSQSPRIIPDHPRPSPVTATKRDQIIALFLRP</sequence>
<dbReference type="EMBL" id="MSZS01000001">
    <property type="protein sequence ID" value="PKX99297.1"/>
    <property type="molecule type" value="Genomic_DNA"/>
</dbReference>